<keyword evidence="4" id="KW-1185">Reference proteome</keyword>
<dbReference type="GO" id="GO:0016758">
    <property type="term" value="F:hexosyltransferase activity"/>
    <property type="evidence" value="ECO:0007669"/>
    <property type="project" value="TreeGrafter"/>
</dbReference>
<dbReference type="NCBIfam" id="TIGR00696">
    <property type="entry name" value="wecG_tagA_cpsF"/>
    <property type="match status" value="1"/>
</dbReference>
<comment type="caution">
    <text evidence="3">The sequence shown here is derived from an EMBL/GenBank/DDBJ whole genome shotgun (WGS) entry which is preliminary data.</text>
</comment>
<dbReference type="EMBL" id="BLXZ01000006">
    <property type="protein sequence ID" value="GFO69654.1"/>
    <property type="molecule type" value="Genomic_DNA"/>
</dbReference>
<gene>
    <name evidence="3" type="primary">wecB</name>
    <name evidence="3" type="ORF">GMLC_32330</name>
</gene>
<dbReference type="CDD" id="cd06533">
    <property type="entry name" value="Glyco_transf_WecG_TagA"/>
    <property type="match status" value="1"/>
</dbReference>
<organism evidence="3 4">
    <name type="scientific">Geomonas limicola</name>
    <dbReference type="NCBI Taxonomy" id="2740186"/>
    <lineage>
        <taxon>Bacteria</taxon>
        <taxon>Pseudomonadati</taxon>
        <taxon>Thermodesulfobacteriota</taxon>
        <taxon>Desulfuromonadia</taxon>
        <taxon>Geobacterales</taxon>
        <taxon>Geobacteraceae</taxon>
        <taxon>Geomonas</taxon>
    </lineage>
</organism>
<sequence length="268" mass="30944">MRFTEIPYIKYRGVKVSNVSYRSVLNTVSEMIKRKEKSYICLTDVSNLIVATKNSDLRTAINESLLSLADGMPLVWYAWMAGCKEIERISGAALMKRLILDMHDYKHFLLGDTEETIQKVIAEANKLSPNILMTGHSPPFKEFDDQDNRCMIEKVKAAKPDIIWVCFGGVKQERWMKKHFASLDSGIMIGVGAAFRFFIGEIVTPPESIQKLGLQWLFRLSQAFVRDPIQCVKLVHERHIMSSKLEYLVRLPLEVARARHRIRQNRWQ</sequence>
<name>A0A6V8NCP0_9BACT</name>
<evidence type="ECO:0000313" key="3">
    <source>
        <dbReference type="EMBL" id="GFO69654.1"/>
    </source>
</evidence>
<dbReference type="Proteomes" id="UP000587586">
    <property type="component" value="Unassembled WGS sequence"/>
</dbReference>
<accession>A0A6V8NCP0</accession>
<protein>
    <submittedName>
        <fullName evidence="3">Glycosyl transferase</fullName>
    </submittedName>
</protein>
<reference evidence="4" key="1">
    <citation type="submission" date="2020-06" db="EMBL/GenBank/DDBJ databases">
        <title>Draft genomic sequecing of Geomonas sp. Red745.</title>
        <authorList>
            <person name="Itoh H."/>
            <person name="Xu Z.X."/>
            <person name="Ushijima N."/>
            <person name="Masuda Y."/>
            <person name="Shiratori Y."/>
            <person name="Senoo K."/>
        </authorList>
    </citation>
    <scope>NUCLEOTIDE SEQUENCE [LARGE SCALE GENOMIC DNA]</scope>
    <source>
        <strain evidence="4">Red745</strain>
    </source>
</reference>
<evidence type="ECO:0000256" key="2">
    <source>
        <dbReference type="ARBA" id="ARBA00022679"/>
    </source>
</evidence>
<dbReference type="RefSeq" id="WP_183362226.1">
    <property type="nucleotide sequence ID" value="NZ_BLXZ01000006.1"/>
</dbReference>
<proteinExistence type="predicted"/>
<dbReference type="InterPro" id="IPR004629">
    <property type="entry name" value="WecG_TagA_CpsF"/>
</dbReference>
<dbReference type="Pfam" id="PF03808">
    <property type="entry name" value="Glyco_tran_WecG"/>
    <property type="match status" value="1"/>
</dbReference>
<dbReference type="PANTHER" id="PTHR34136">
    <property type="match status" value="1"/>
</dbReference>
<evidence type="ECO:0000313" key="4">
    <source>
        <dbReference type="Proteomes" id="UP000587586"/>
    </source>
</evidence>
<dbReference type="PANTHER" id="PTHR34136:SF1">
    <property type="entry name" value="UDP-N-ACETYL-D-MANNOSAMINURONIC ACID TRANSFERASE"/>
    <property type="match status" value="1"/>
</dbReference>
<dbReference type="AlphaFoldDB" id="A0A6V8NCP0"/>
<keyword evidence="2 3" id="KW-0808">Transferase</keyword>
<keyword evidence="1" id="KW-0328">Glycosyltransferase</keyword>
<evidence type="ECO:0000256" key="1">
    <source>
        <dbReference type="ARBA" id="ARBA00022676"/>
    </source>
</evidence>